<comment type="caution">
    <text evidence="6">The sequence shown here is derived from an EMBL/GenBank/DDBJ whole genome shotgun (WGS) entry which is preliminary data.</text>
</comment>
<evidence type="ECO:0000313" key="6">
    <source>
        <dbReference type="EMBL" id="MET3864858.1"/>
    </source>
</evidence>
<dbReference type="Proteomes" id="UP001549119">
    <property type="component" value="Unassembled WGS sequence"/>
</dbReference>
<keyword evidence="7" id="KW-1185">Reference proteome</keyword>
<dbReference type="Pfam" id="PF00015">
    <property type="entry name" value="MCPsignal"/>
    <property type="match status" value="1"/>
</dbReference>
<feature type="compositionally biased region" description="Polar residues" evidence="4">
    <location>
        <begin position="1"/>
        <end position="10"/>
    </location>
</feature>
<protein>
    <recommendedName>
        <fullName evidence="5">Methyl-accepting transducer domain-containing protein</fullName>
    </recommendedName>
</protein>
<dbReference type="RefSeq" id="WP_209649646.1">
    <property type="nucleotide sequence ID" value="NZ_JBEPNV010000001.1"/>
</dbReference>
<evidence type="ECO:0000259" key="5">
    <source>
        <dbReference type="PROSITE" id="PS50111"/>
    </source>
</evidence>
<evidence type="ECO:0000313" key="7">
    <source>
        <dbReference type="Proteomes" id="UP001549119"/>
    </source>
</evidence>
<evidence type="ECO:0000256" key="2">
    <source>
        <dbReference type="ARBA" id="ARBA00029447"/>
    </source>
</evidence>
<dbReference type="SUPFAM" id="SSF58104">
    <property type="entry name" value="Methyl-accepting chemotaxis protein (MCP) signaling domain"/>
    <property type="match status" value="1"/>
</dbReference>
<dbReference type="PRINTS" id="PR00260">
    <property type="entry name" value="CHEMTRNSDUCR"/>
</dbReference>
<comment type="similarity">
    <text evidence="2">Belongs to the methyl-accepting chemotaxis (MCP) protein family.</text>
</comment>
<organism evidence="6 7">
    <name type="scientific">Methylobacterium radiotolerans</name>
    <dbReference type="NCBI Taxonomy" id="31998"/>
    <lineage>
        <taxon>Bacteria</taxon>
        <taxon>Pseudomonadati</taxon>
        <taxon>Pseudomonadota</taxon>
        <taxon>Alphaproteobacteria</taxon>
        <taxon>Hyphomicrobiales</taxon>
        <taxon>Methylobacteriaceae</taxon>
        <taxon>Methylobacterium</taxon>
    </lineage>
</organism>
<dbReference type="PANTHER" id="PTHR32089:SF112">
    <property type="entry name" value="LYSOZYME-LIKE PROTEIN-RELATED"/>
    <property type="match status" value="1"/>
</dbReference>
<proteinExistence type="inferred from homology"/>
<accession>A0ABV2NEH0</accession>
<evidence type="ECO:0000256" key="4">
    <source>
        <dbReference type="SAM" id="MobiDB-lite"/>
    </source>
</evidence>
<dbReference type="InterPro" id="IPR004090">
    <property type="entry name" value="Chemotax_Me-accpt_rcpt"/>
</dbReference>
<dbReference type="PROSITE" id="PS50111">
    <property type="entry name" value="CHEMOTAXIS_TRANSDUC_2"/>
    <property type="match status" value="1"/>
</dbReference>
<feature type="region of interest" description="Disordered" evidence="4">
    <location>
        <begin position="1"/>
        <end position="20"/>
    </location>
</feature>
<dbReference type="InterPro" id="IPR004089">
    <property type="entry name" value="MCPsignal_dom"/>
</dbReference>
<gene>
    <name evidence="6" type="ORF">ABIC20_002167</name>
</gene>
<evidence type="ECO:0000256" key="1">
    <source>
        <dbReference type="ARBA" id="ARBA00023224"/>
    </source>
</evidence>
<dbReference type="Gene3D" id="1.10.287.950">
    <property type="entry name" value="Methyl-accepting chemotaxis protein"/>
    <property type="match status" value="1"/>
</dbReference>
<dbReference type="PANTHER" id="PTHR32089">
    <property type="entry name" value="METHYL-ACCEPTING CHEMOTAXIS PROTEIN MCPB"/>
    <property type="match status" value="1"/>
</dbReference>
<evidence type="ECO:0000256" key="3">
    <source>
        <dbReference type="PROSITE-ProRule" id="PRU00284"/>
    </source>
</evidence>
<reference evidence="6 7" key="1">
    <citation type="submission" date="2024-06" db="EMBL/GenBank/DDBJ databases">
        <title>Genomics of switchgrass bacterial isolates.</title>
        <authorList>
            <person name="Shade A."/>
        </authorList>
    </citation>
    <scope>NUCLEOTIDE SEQUENCE [LARGE SCALE GENOMIC DNA]</scope>
    <source>
        <strain evidence="6 7">PvP084</strain>
    </source>
</reference>
<dbReference type="EMBL" id="JBEPNW010000002">
    <property type="protein sequence ID" value="MET3864858.1"/>
    <property type="molecule type" value="Genomic_DNA"/>
</dbReference>
<name>A0ABV2NEH0_9HYPH</name>
<keyword evidence="1 3" id="KW-0807">Transducer</keyword>
<feature type="domain" description="Methyl-accepting transducer" evidence="5">
    <location>
        <begin position="61"/>
        <end position="127"/>
    </location>
</feature>
<sequence>MSKPNLSLNPVRSRADREPRDEAGAIAAAVRVFEDGLAGLRAGALIADDAASAAAAADAATGLLAGIAGQTSLMALRAAIEAARDGGEGRGFAAAAAEVRDLAGQMARATDTIVAQVGQIQAAAERAQDTGLRGPRQLAPASAH</sequence>